<dbReference type="Proteomes" id="UP001603857">
    <property type="component" value="Unassembled WGS sequence"/>
</dbReference>
<keyword evidence="1" id="KW-1133">Transmembrane helix</keyword>
<name>A0ABD1NJW8_9FABA</name>
<accession>A0ABD1NJW8</accession>
<evidence type="ECO:0000313" key="3">
    <source>
        <dbReference type="Proteomes" id="UP001603857"/>
    </source>
</evidence>
<feature type="transmembrane region" description="Helical" evidence="1">
    <location>
        <begin position="53"/>
        <end position="69"/>
    </location>
</feature>
<dbReference type="EMBL" id="JBGMDY010000001">
    <property type="protein sequence ID" value="KAL2348432.1"/>
    <property type="molecule type" value="Genomic_DNA"/>
</dbReference>
<feature type="transmembrane region" description="Helical" evidence="1">
    <location>
        <begin position="12"/>
        <end position="32"/>
    </location>
</feature>
<comment type="caution">
    <text evidence="2">The sequence shown here is derived from an EMBL/GenBank/DDBJ whole genome shotgun (WGS) entry which is preliminary data.</text>
</comment>
<sequence length="97" mass="11183">MLVFLCGVGFKVYNIFLLPLSRLVICLYYIAFVLQPKYEILSDDTMKALLLKFRFETIFHFLIVFYSFFNTEVLDEKAAATQALGVFAQHTNIPAFA</sequence>
<protein>
    <submittedName>
        <fullName evidence="2">Uncharacterized protein</fullName>
    </submittedName>
</protein>
<reference evidence="2 3" key="1">
    <citation type="submission" date="2024-08" db="EMBL/GenBank/DDBJ databases">
        <title>Insights into the chromosomal genome structure of Flemingia macrophylla.</title>
        <authorList>
            <person name="Ding Y."/>
            <person name="Zhao Y."/>
            <person name="Bi W."/>
            <person name="Wu M."/>
            <person name="Zhao G."/>
            <person name="Gong Y."/>
            <person name="Li W."/>
            <person name="Zhang P."/>
        </authorList>
    </citation>
    <scope>NUCLEOTIDE SEQUENCE [LARGE SCALE GENOMIC DNA]</scope>
    <source>
        <strain evidence="2">DYQJB</strain>
        <tissue evidence="2">Leaf</tissue>
    </source>
</reference>
<proteinExistence type="predicted"/>
<dbReference type="AlphaFoldDB" id="A0ABD1NJW8"/>
<keyword evidence="3" id="KW-1185">Reference proteome</keyword>
<keyword evidence="1" id="KW-0472">Membrane</keyword>
<organism evidence="2 3">
    <name type="scientific">Flemingia macrophylla</name>
    <dbReference type="NCBI Taxonomy" id="520843"/>
    <lineage>
        <taxon>Eukaryota</taxon>
        <taxon>Viridiplantae</taxon>
        <taxon>Streptophyta</taxon>
        <taxon>Embryophyta</taxon>
        <taxon>Tracheophyta</taxon>
        <taxon>Spermatophyta</taxon>
        <taxon>Magnoliopsida</taxon>
        <taxon>eudicotyledons</taxon>
        <taxon>Gunneridae</taxon>
        <taxon>Pentapetalae</taxon>
        <taxon>rosids</taxon>
        <taxon>fabids</taxon>
        <taxon>Fabales</taxon>
        <taxon>Fabaceae</taxon>
        <taxon>Papilionoideae</taxon>
        <taxon>50 kb inversion clade</taxon>
        <taxon>NPAAA clade</taxon>
        <taxon>indigoferoid/millettioid clade</taxon>
        <taxon>Phaseoleae</taxon>
        <taxon>Flemingia</taxon>
    </lineage>
</organism>
<evidence type="ECO:0000256" key="1">
    <source>
        <dbReference type="SAM" id="Phobius"/>
    </source>
</evidence>
<keyword evidence="1" id="KW-0812">Transmembrane</keyword>
<gene>
    <name evidence="2" type="ORF">Fmac_002432</name>
</gene>
<evidence type="ECO:0000313" key="2">
    <source>
        <dbReference type="EMBL" id="KAL2348432.1"/>
    </source>
</evidence>